<protein>
    <submittedName>
        <fullName evidence="1">Uncharacterized protein</fullName>
    </submittedName>
</protein>
<reference evidence="1" key="2">
    <citation type="journal article" date="2015" name="Data Brief">
        <title>Shoot transcriptome of the giant reed, Arundo donax.</title>
        <authorList>
            <person name="Barrero R.A."/>
            <person name="Guerrero F.D."/>
            <person name="Moolhuijzen P."/>
            <person name="Goolsby J.A."/>
            <person name="Tidwell J."/>
            <person name="Bellgard S.E."/>
            <person name="Bellgard M.I."/>
        </authorList>
    </citation>
    <scope>NUCLEOTIDE SEQUENCE</scope>
    <source>
        <tissue evidence="1">Shoot tissue taken approximately 20 cm above the soil surface</tissue>
    </source>
</reference>
<evidence type="ECO:0000313" key="1">
    <source>
        <dbReference type="EMBL" id="JAE16278.1"/>
    </source>
</evidence>
<proteinExistence type="predicted"/>
<dbReference type="EMBL" id="GBRH01181618">
    <property type="protein sequence ID" value="JAE16278.1"/>
    <property type="molecule type" value="Transcribed_RNA"/>
</dbReference>
<organism evidence="1">
    <name type="scientific">Arundo donax</name>
    <name type="common">Giant reed</name>
    <name type="synonym">Donax arundinaceus</name>
    <dbReference type="NCBI Taxonomy" id="35708"/>
    <lineage>
        <taxon>Eukaryota</taxon>
        <taxon>Viridiplantae</taxon>
        <taxon>Streptophyta</taxon>
        <taxon>Embryophyta</taxon>
        <taxon>Tracheophyta</taxon>
        <taxon>Spermatophyta</taxon>
        <taxon>Magnoliopsida</taxon>
        <taxon>Liliopsida</taxon>
        <taxon>Poales</taxon>
        <taxon>Poaceae</taxon>
        <taxon>PACMAD clade</taxon>
        <taxon>Arundinoideae</taxon>
        <taxon>Arundineae</taxon>
        <taxon>Arundo</taxon>
    </lineage>
</organism>
<sequence length="63" mass="7222">MVGLDYTLHQKFSQKNFFYDSCSLSFTVITSKKGTWVRSSCACYFLVDLMMLESTMFSIILAS</sequence>
<name>A0A0A9G6G3_ARUDO</name>
<accession>A0A0A9G6G3</accession>
<reference evidence="1" key="1">
    <citation type="submission" date="2014-09" db="EMBL/GenBank/DDBJ databases">
        <authorList>
            <person name="Magalhaes I.L.F."/>
            <person name="Oliveira U."/>
            <person name="Santos F.R."/>
            <person name="Vidigal T.H.D.A."/>
            <person name="Brescovit A.D."/>
            <person name="Santos A.J."/>
        </authorList>
    </citation>
    <scope>NUCLEOTIDE SEQUENCE</scope>
    <source>
        <tissue evidence="1">Shoot tissue taken approximately 20 cm above the soil surface</tissue>
    </source>
</reference>
<dbReference type="AlphaFoldDB" id="A0A0A9G6G3"/>